<organism evidence="2 3">
    <name type="scientific">Chromobacterium rhizoryzae</name>
    <dbReference type="NCBI Taxonomy" id="1778675"/>
    <lineage>
        <taxon>Bacteria</taxon>
        <taxon>Pseudomonadati</taxon>
        <taxon>Pseudomonadota</taxon>
        <taxon>Betaproteobacteria</taxon>
        <taxon>Neisseriales</taxon>
        <taxon>Chromobacteriaceae</taxon>
        <taxon>Chromobacterium</taxon>
    </lineage>
</organism>
<evidence type="ECO:0000313" key="2">
    <source>
        <dbReference type="EMBL" id="AXT48848.1"/>
    </source>
</evidence>
<dbReference type="EMBL" id="CP031968">
    <property type="protein sequence ID" value="AXT48848.1"/>
    <property type="molecule type" value="Genomic_DNA"/>
</dbReference>
<feature type="domain" description="TniQ" evidence="1">
    <location>
        <begin position="19"/>
        <end position="152"/>
    </location>
</feature>
<evidence type="ECO:0000259" key="1">
    <source>
        <dbReference type="Pfam" id="PF06527"/>
    </source>
</evidence>
<reference evidence="2 3" key="1">
    <citation type="submission" date="2018-08" db="EMBL/GenBank/DDBJ databases">
        <title>Complete genome sequence of JP2-74.</title>
        <authorList>
            <person name="Wu L."/>
        </authorList>
    </citation>
    <scope>NUCLEOTIDE SEQUENCE [LARGE SCALE GENOMIC DNA]</scope>
    <source>
        <strain evidence="2 3">JP2-74</strain>
    </source>
</reference>
<proteinExistence type="predicted"/>
<dbReference type="AlphaFoldDB" id="A0AAD0WB29"/>
<name>A0AAD0WB29_9NEIS</name>
<dbReference type="RefSeq" id="WP_118268521.1">
    <property type="nucleotide sequence ID" value="NZ_CP031968.1"/>
</dbReference>
<accession>A0AAD0WB29</accession>
<dbReference type="InterPro" id="IPR009492">
    <property type="entry name" value="TniQ"/>
</dbReference>
<evidence type="ECO:0000313" key="3">
    <source>
        <dbReference type="Proteomes" id="UP000259465"/>
    </source>
</evidence>
<dbReference type="Proteomes" id="UP000259465">
    <property type="component" value="Chromosome"/>
</dbReference>
<sequence>MMQLIQPPRSTLHALAPQGLDTPDVESLTSYVCRLAHSHGITSQRLVDWVLGFFEHSVCDKYGWHQRNLSSMSAESEQWAAWLSELTGVESLDSLTLSPYRRLLGTPGLAPRSDRWCPCCFSEDKQRGEEPYLRLAWDIAPVEACLKHKVKLTSICPHCQRSNVRNRAAIVVPGYCTACGGFLGEGSAEPATPESLWTARQVGNMLAHRPQVAAEGVVPLLETIIERMADGKITCFASSYGFSKSGVWHWLRKGGLPGIKAWLTIALHGGIGLDKLFAGEVQNWAMPHQPLQLNIALSESPRAGIQSRELDWEEIRASLRLMLELPTPLSINEAGKRVGIGRKHLYLRANAEARAIADRHRRYRAASKQQHVDELRAKIEMLLDERLEAGYEGISARDIWARLDTEAQSVNGIFHHINLVISSRYG</sequence>
<dbReference type="Pfam" id="PF06527">
    <property type="entry name" value="TniQ"/>
    <property type="match status" value="1"/>
</dbReference>
<dbReference type="KEGG" id="crz:D1345_22955"/>
<gene>
    <name evidence="2" type="ORF">D1345_22955</name>
</gene>
<protein>
    <submittedName>
        <fullName evidence="2">TetR family transcriptional regulator</fullName>
    </submittedName>
</protein>
<keyword evidence="3" id="KW-1185">Reference proteome</keyword>